<accession>A0AAV2QBK6</accession>
<sequence length="497" mass="57014">MGSWWRILGATVWLVVLVSANVEPTSPTESDDSSSPSPTEYDNQMSSTAEMDPQRFLWIASPVKVWTTLQALPVKLDHLKRRYRSIKVQELASGGCVGVWVAYIRNNMPIATNCIKSHPNWLWDNRDIIGDRPVRSLILPGMHNAGSYDLAEHTDAVTNWVICQDEDVLSQLLYGGRYLDLRVGYYPHTPEKFWINHDLVKWRPLKDVLLQIRTFVSKSMDPIFVDFHRFPVGFHRPEAMPLLLNLINSTLEHKNFLLSNWGPRITLNQIWNLNQSVILSLSNKTIAAHTDWIWPALPQAWADAQNPNDLRKFLDIQMAKRCLGERMWAAMLHMTPSFWDIIIRGDLGVRGMADMVAAPITRWLVNRWVHCANVVAVDFIRASNIVEVSIELNTNMEAIVALVNQTEKILSNKIKIFYPENDTISNGKELTDVSHRTWRTTDSSERTTKSPDFIEKINKPLLENQKENLQNIDTGLIFYNQKINSKIEEKSDLNPVL</sequence>
<feature type="compositionally biased region" description="Low complexity" evidence="1">
    <location>
        <begin position="24"/>
        <end position="40"/>
    </location>
</feature>
<reference evidence="3 4" key="1">
    <citation type="submission" date="2024-05" db="EMBL/GenBank/DDBJ databases">
        <authorList>
            <person name="Wallberg A."/>
        </authorList>
    </citation>
    <scope>NUCLEOTIDE SEQUENCE [LARGE SCALE GENOMIC DNA]</scope>
</reference>
<evidence type="ECO:0000256" key="2">
    <source>
        <dbReference type="SAM" id="SignalP"/>
    </source>
</evidence>
<proteinExistence type="predicted"/>
<name>A0AAV2QBK6_MEGNR</name>
<comment type="caution">
    <text evidence="3">The sequence shown here is derived from an EMBL/GenBank/DDBJ whole genome shotgun (WGS) entry which is preliminary data.</text>
</comment>
<dbReference type="SUPFAM" id="SSF51695">
    <property type="entry name" value="PLC-like phosphodiesterases"/>
    <property type="match status" value="1"/>
</dbReference>
<keyword evidence="4" id="KW-1185">Reference proteome</keyword>
<protein>
    <recommendedName>
        <fullName evidence="5">PI-PLC X domain-containing protein 1</fullName>
    </recommendedName>
</protein>
<dbReference type="InterPro" id="IPR051057">
    <property type="entry name" value="PI-PLC_domain"/>
</dbReference>
<dbReference type="Proteomes" id="UP001497623">
    <property type="component" value="Unassembled WGS sequence"/>
</dbReference>
<dbReference type="EMBL" id="CAXKWB010005066">
    <property type="protein sequence ID" value="CAL4076533.1"/>
    <property type="molecule type" value="Genomic_DNA"/>
</dbReference>
<feature type="signal peptide" evidence="2">
    <location>
        <begin position="1"/>
        <end position="20"/>
    </location>
</feature>
<dbReference type="GO" id="GO:0006629">
    <property type="term" value="P:lipid metabolic process"/>
    <property type="evidence" value="ECO:0007669"/>
    <property type="project" value="InterPro"/>
</dbReference>
<evidence type="ECO:0008006" key="5">
    <source>
        <dbReference type="Google" id="ProtNLM"/>
    </source>
</evidence>
<feature type="chain" id="PRO_5043898327" description="PI-PLC X domain-containing protein 1" evidence="2">
    <location>
        <begin position="21"/>
        <end position="497"/>
    </location>
</feature>
<keyword evidence="2" id="KW-0732">Signal</keyword>
<dbReference type="Gene3D" id="3.20.20.190">
    <property type="entry name" value="Phosphatidylinositol (PI) phosphodiesterase"/>
    <property type="match status" value="1"/>
</dbReference>
<evidence type="ECO:0000313" key="4">
    <source>
        <dbReference type="Proteomes" id="UP001497623"/>
    </source>
</evidence>
<dbReference type="PANTHER" id="PTHR13593:SF103">
    <property type="entry name" value="RE10370P"/>
    <property type="match status" value="1"/>
</dbReference>
<dbReference type="PANTHER" id="PTHR13593">
    <property type="match status" value="1"/>
</dbReference>
<evidence type="ECO:0000313" key="3">
    <source>
        <dbReference type="EMBL" id="CAL4076533.1"/>
    </source>
</evidence>
<gene>
    <name evidence="3" type="ORF">MNOR_LOCUS10178</name>
</gene>
<organism evidence="3 4">
    <name type="scientific">Meganyctiphanes norvegica</name>
    <name type="common">Northern krill</name>
    <name type="synonym">Thysanopoda norvegica</name>
    <dbReference type="NCBI Taxonomy" id="48144"/>
    <lineage>
        <taxon>Eukaryota</taxon>
        <taxon>Metazoa</taxon>
        <taxon>Ecdysozoa</taxon>
        <taxon>Arthropoda</taxon>
        <taxon>Crustacea</taxon>
        <taxon>Multicrustacea</taxon>
        <taxon>Malacostraca</taxon>
        <taxon>Eumalacostraca</taxon>
        <taxon>Eucarida</taxon>
        <taxon>Euphausiacea</taxon>
        <taxon>Euphausiidae</taxon>
        <taxon>Meganyctiphanes</taxon>
    </lineage>
</organism>
<dbReference type="InterPro" id="IPR017946">
    <property type="entry name" value="PLC-like_Pdiesterase_TIM-brl"/>
</dbReference>
<dbReference type="GO" id="GO:0008081">
    <property type="term" value="F:phosphoric diester hydrolase activity"/>
    <property type="evidence" value="ECO:0007669"/>
    <property type="project" value="InterPro"/>
</dbReference>
<evidence type="ECO:0000256" key="1">
    <source>
        <dbReference type="SAM" id="MobiDB-lite"/>
    </source>
</evidence>
<dbReference type="AlphaFoldDB" id="A0AAV2QBK6"/>
<feature type="region of interest" description="Disordered" evidence="1">
    <location>
        <begin position="24"/>
        <end position="46"/>
    </location>
</feature>